<reference evidence="3 4" key="1">
    <citation type="journal article" date="2017" name="Sci. Rep.">
        <title>Pneumococcal prophages are diverse, but not without structure or history.</title>
        <authorList>
            <person name="Brueggemann A.B."/>
            <person name="Harrold C.L."/>
            <person name="Rezaei Javan R."/>
            <person name="van Tonder A.J."/>
            <person name="McDonnell A.J."/>
            <person name="Edwards B.A."/>
        </authorList>
    </citation>
    <scope>NUCLEOTIDE SEQUENCE [LARGE SCALE GENOMIC DNA]</scope>
</reference>
<dbReference type="InterPro" id="IPR014820">
    <property type="entry name" value="PriCT_1"/>
</dbReference>
<dbReference type="Proteomes" id="UP000224747">
    <property type="component" value="Segment"/>
</dbReference>
<dbReference type="SMART" id="SM00943">
    <property type="entry name" value="Prim-Pol"/>
    <property type="match status" value="1"/>
</dbReference>
<evidence type="ECO:0000313" key="4">
    <source>
        <dbReference type="Proteomes" id="UP000224747"/>
    </source>
</evidence>
<accession>A0A1S5SDK7</accession>
<dbReference type="SUPFAM" id="SSF56747">
    <property type="entry name" value="Prim-pol domain"/>
    <property type="match status" value="1"/>
</dbReference>
<feature type="domain" description="Primase C-terminal 1" evidence="1">
    <location>
        <begin position="239"/>
        <end position="304"/>
    </location>
</feature>
<protein>
    <recommendedName>
        <fullName evidence="5">Replication protein</fullName>
    </recommendedName>
</protein>
<dbReference type="Pfam" id="PF09250">
    <property type="entry name" value="Prim-Pol"/>
    <property type="match status" value="1"/>
</dbReference>
<sequence>MLTYLDMTEAEYQSNYTAQELVYIYKEEKKTMPSMKEYALQYQKLGFSVIPINPKNKMPLIDFADKPAMTPSEIENFWDGYPNANIALKTTNFFVIDIDKHGKSNGFESLKKWKHLNLIEPTLQAKTASGGKHLFYFKREDEPITQMIGFLPGVDIKAHENNYVLVAPSATDKGQYEWDLEKSKEGGTMVTPSKDLIQSIKKQYGETHGYKYDGKDGLRDLVRRSHTRDRTQTTDLFETIALGFGDEGGRNDKLAKFVGGLLYRAVDDGVVVQLARLANANSPNPLPEKEMMRTIESMIKKDRR</sequence>
<name>A0A1S5SDK7_9CAUD</name>
<gene>
    <name evidence="3" type="ORF">IPP50_00025</name>
</gene>
<keyword evidence="4" id="KW-1185">Reference proteome</keyword>
<dbReference type="CDD" id="cd04859">
    <property type="entry name" value="Prim_Pol"/>
    <property type="match status" value="1"/>
</dbReference>
<feature type="domain" description="DNA primase/polymerase bifunctional N-terminal" evidence="2">
    <location>
        <begin position="39"/>
        <end position="200"/>
    </location>
</feature>
<dbReference type="SMART" id="SM00942">
    <property type="entry name" value="PriCT_1"/>
    <property type="match status" value="1"/>
</dbReference>
<dbReference type="Pfam" id="PF08708">
    <property type="entry name" value="PriCT_1"/>
    <property type="match status" value="1"/>
</dbReference>
<evidence type="ECO:0000259" key="1">
    <source>
        <dbReference type="SMART" id="SM00942"/>
    </source>
</evidence>
<evidence type="ECO:0000313" key="3">
    <source>
        <dbReference type="EMBL" id="APD23652.1"/>
    </source>
</evidence>
<evidence type="ECO:0008006" key="5">
    <source>
        <dbReference type="Google" id="ProtNLM"/>
    </source>
</evidence>
<organism evidence="3 4">
    <name type="scientific">Streptococcus phage IPP50</name>
    <dbReference type="NCBI Taxonomy" id="1916188"/>
    <lineage>
        <taxon>Viruses</taxon>
        <taxon>Duplodnaviria</taxon>
        <taxon>Heunggongvirae</taxon>
        <taxon>Uroviricota</taxon>
        <taxon>Caudoviricetes</taxon>
        <taxon>Ferrettivirinae</taxon>
        <taxon>Spinunavirus</taxon>
        <taxon>Spinunavirus IPP50</taxon>
    </lineage>
</organism>
<dbReference type="Gene3D" id="3.30.720.160">
    <property type="entry name" value="Bifunctional DNA primase/polymerase, N-terminal"/>
    <property type="match status" value="1"/>
</dbReference>
<proteinExistence type="predicted"/>
<dbReference type="InterPro" id="IPR015330">
    <property type="entry name" value="DNA_primase/pol_bifunc_N"/>
</dbReference>
<dbReference type="EMBL" id="KY065488">
    <property type="protein sequence ID" value="APD23652.1"/>
    <property type="molecule type" value="Genomic_DNA"/>
</dbReference>
<evidence type="ECO:0000259" key="2">
    <source>
        <dbReference type="SMART" id="SM00943"/>
    </source>
</evidence>